<evidence type="ECO:0000256" key="10">
    <source>
        <dbReference type="ARBA" id="ARBA00023136"/>
    </source>
</evidence>
<evidence type="ECO:0000256" key="11">
    <source>
        <dbReference type="ARBA" id="ARBA00023157"/>
    </source>
</evidence>
<comment type="pathway">
    <text evidence="2">Protein modification; protein glycosylation.</text>
</comment>
<dbReference type="GO" id="GO:0032580">
    <property type="term" value="C:Golgi cisterna membrane"/>
    <property type="evidence" value="ECO:0007669"/>
    <property type="project" value="UniProtKB-SubCell"/>
</dbReference>
<evidence type="ECO:0000256" key="9">
    <source>
        <dbReference type="ARBA" id="ARBA00023034"/>
    </source>
</evidence>
<evidence type="ECO:0000256" key="21">
    <source>
        <dbReference type="ARBA" id="ARBA00077526"/>
    </source>
</evidence>
<evidence type="ECO:0000256" key="6">
    <source>
        <dbReference type="ARBA" id="ARBA00022692"/>
    </source>
</evidence>
<keyword evidence="11" id="KW-1015">Disulfide bond</keyword>
<organism evidence="25 26">
    <name type="scientific">Saimiri boliviensis boliviensis</name>
    <name type="common">Bolivian squirrel monkey</name>
    <dbReference type="NCBI Taxonomy" id="39432"/>
    <lineage>
        <taxon>Eukaryota</taxon>
        <taxon>Metazoa</taxon>
        <taxon>Chordata</taxon>
        <taxon>Craniata</taxon>
        <taxon>Vertebrata</taxon>
        <taxon>Euteleostomi</taxon>
        <taxon>Mammalia</taxon>
        <taxon>Eutheria</taxon>
        <taxon>Euarchontoglires</taxon>
        <taxon>Primates</taxon>
        <taxon>Haplorrhini</taxon>
        <taxon>Platyrrhini</taxon>
        <taxon>Cebidae</taxon>
        <taxon>Saimiriinae</taxon>
        <taxon>Saimiri</taxon>
    </lineage>
</organism>
<proteinExistence type="inferred from homology"/>
<dbReference type="Pfam" id="PF00777">
    <property type="entry name" value="Glyco_transf_29"/>
    <property type="match status" value="1"/>
</dbReference>
<comment type="similarity">
    <text evidence="3">Belongs to the glycosyltransferase 29 family.</text>
</comment>
<evidence type="ECO:0000256" key="16">
    <source>
        <dbReference type="ARBA" id="ARBA00072604"/>
    </source>
</evidence>
<dbReference type="PANTHER" id="PTHR13713:SF37">
    <property type="entry name" value="CMP-N-ACETYLNEURAMINATE-BETA-1,4-GALACTOSIDE ALPHA-2,3-SIALYLTRANSFERASE"/>
    <property type="match status" value="1"/>
</dbReference>
<evidence type="ECO:0000256" key="17">
    <source>
        <dbReference type="ARBA" id="ARBA00075300"/>
    </source>
</evidence>
<dbReference type="PIRSF" id="PIRSF005557">
    <property type="entry name" value="Sialyl_trans"/>
    <property type="match status" value="1"/>
</dbReference>
<feature type="disulfide bond" evidence="23">
    <location>
        <begin position="233"/>
        <end position="387"/>
    </location>
</feature>
<evidence type="ECO:0000256" key="24">
    <source>
        <dbReference type="SAM" id="Phobius"/>
    </source>
</evidence>
<dbReference type="GO" id="GO:0008118">
    <property type="term" value="F:N-acetyllactosaminide alpha-2,3-sialyltransferase activity"/>
    <property type="evidence" value="ECO:0007669"/>
    <property type="project" value="UniProtKB-EC"/>
</dbReference>
<keyword evidence="8 24" id="KW-1133">Transmembrane helix</keyword>
<keyword evidence="7" id="KW-0735">Signal-anchor</keyword>
<evidence type="ECO:0000256" key="23">
    <source>
        <dbReference type="PIRSR" id="PIRSR005557-2"/>
    </source>
</evidence>
<keyword evidence="5" id="KW-0808">Transferase</keyword>
<dbReference type="GO" id="GO:0003836">
    <property type="term" value="F:beta-galactoside (CMP) alpha-2,3-sialyltransferase activity"/>
    <property type="evidence" value="ECO:0007669"/>
    <property type="project" value="Ensembl"/>
</dbReference>
<evidence type="ECO:0000256" key="8">
    <source>
        <dbReference type="ARBA" id="ARBA00022989"/>
    </source>
</evidence>
<dbReference type="GeneTree" id="ENSGT00940000157285"/>
<dbReference type="FunFam" id="3.90.1480.20:FF:000003">
    <property type="entry name" value="CMP-N-acetylneuraminate-beta-1,4-galactoside alpha-2,3-sialyltransferase isoform X1"/>
    <property type="match status" value="1"/>
</dbReference>
<evidence type="ECO:0000256" key="19">
    <source>
        <dbReference type="ARBA" id="ARBA00076295"/>
    </source>
</evidence>
<keyword evidence="9" id="KW-0333">Golgi apparatus</keyword>
<dbReference type="InterPro" id="IPR012163">
    <property type="entry name" value="Sialyl_trans"/>
</dbReference>
<evidence type="ECO:0000256" key="1">
    <source>
        <dbReference type="ARBA" id="ARBA00004447"/>
    </source>
</evidence>
<dbReference type="AlphaFoldDB" id="A0A2K6SVM6"/>
<comment type="function">
    <text evidence="15">Catalyzes the formation of the NeuAc-alpha-2,3-Gal-beta-1,4-GlcNAc-, NeuAc-alpha-2,3-Gal-beta-1,3-GlcNAc- and NeuAc-alpha-2,3-Gal-beta-1,3-GalNAc- sequences found in terminal carbohydrate groups of glycoproteins and glycolipids. The highest activity is toward Gal-beta-1,3-GlcNAc and the lowest toward Gal-beta-1,3-GalNAc.</text>
</comment>
<gene>
    <name evidence="25" type="primary">ST3GAL3</name>
</gene>
<dbReference type="Proteomes" id="UP000233220">
    <property type="component" value="Unplaced"/>
</dbReference>
<dbReference type="EC" id="2.4.3.6" evidence="13"/>
<keyword evidence="26" id="KW-1185">Reference proteome</keyword>
<protein>
    <recommendedName>
        <fullName evidence="16">CMP-N-acetylneuraminate-beta-1,4-galactoside alpha-2,3-sialyltransferase</fullName>
        <ecNumber evidence="13">2.4.3.6</ecNumber>
    </recommendedName>
    <alternativeName>
        <fullName evidence="21">Beta-galactoside alpha-2,3-sialyltransferase 3</fullName>
    </alternativeName>
    <alternativeName>
        <fullName evidence="17">Gal beta-1,3(4) GlcNAc alpha-2,3 sialyltransferase</fullName>
    </alternativeName>
    <alternativeName>
        <fullName evidence="19">N-acetyllactosaminide alpha-2,3-sialyltransferase</fullName>
    </alternativeName>
    <alternativeName>
        <fullName evidence="22">ST3Gal III</fullName>
    </alternativeName>
    <alternativeName>
        <fullName evidence="18">ST3N</fullName>
    </alternativeName>
    <alternativeName>
        <fullName evidence="20">Sialyltransferase 6</fullName>
    </alternativeName>
</protein>
<evidence type="ECO:0000256" key="5">
    <source>
        <dbReference type="ARBA" id="ARBA00022679"/>
    </source>
</evidence>
<evidence type="ECO:0000256" key="3">
    <source>
        <dbReference type="ARBA" id="ARBA00006003"/>
    </source>
</evidence>
<evidence type="ECO:0000313" key="25">
    <source>
        <dbReference type="Ensembl" id="ENSSBOP00000011443.1"/>
    </source>
</evidence>
<keyword evidence="4" id="KW-0328">Glycosyltransferase</keyword>
<evidence type="ECO:0000256" key="2">
    <source>
        <dbReference type="ARBA" id="ARBA00004922"/>
    </source>
</evidence>
<dbReference type="PANTHER" id="PTHR13713">
    <property type="entry name" value="SIALYLTRANSFERASE"/>
    <property type="match status" value="1"/>
</dbReference>
<keyword evidence="10 24" id="KW-0472">Membrane</keyword>
<evidence type="ECO:0000256" key="18">
    <source>
        <dbReference type="ARBA" id="ARBA00075637"/>
    </source>
</evidence>
<evidence type="ECO:0000256" key="14">
    <source>
        <dbReference type="ARBA" id="ARBA00050091"/>
    </source>
</evidence>
<evidence type="ECO:0000256" key="20">
    <source>
        <dbReference type="ARBA" id="ARBA00076528"/>
    </source>
</evidence>
<accession>A0A2K6SVM6</accession>
<evidence type="ECO:0000256" key="4">
    <source>
        <dbReference type="ARBA" id="ARBA00022676"/>
    </source>
</evidence>
<dbReference type="CDD" id="cd23981">
    <property type="entry name" value="GT29_ST3GAL3"/>
    <property type="match status" value="1"/>
</dbReference>
<dbReference type="STRING" id="39432.ENSSBOP00000011443"/>
<reference evidence="25" key="1">
    <citation type="submission" date="2025-08" db="UniProtKB">
        <authorList>
            <consortium name="Ensembl"/>
        </authorList>
    </citation>
    <scope>IDENTIFICATION</scope>
</reference>
<comment type="catalytic activity">
    <reaction evidence="14">
        <text>a beta-D-galactosyl-(1-&gt;4)-N-acetyl-beta-D-glucosaminyl derivative + CMP-N-acetyl-beta-neuraminate = an N-acetyl-alpha-neuraminyl-(2-&gt;3)-beta-D-galactosyl-(1-&gt;4)-N-acetyl-beta-D-glucosaminyl derivative + CMP + H(+)</text>
        <dbReference type="Rhea" id="RHEA:52316"/>
        <dbReference type="ChEBI" id="CHEBI:15378"/>
        <dbReference type="ChEBI" id="CHEBI:57812"/>
        <dbReference type="ChEBI" id="CHEBI:60377"/>
        <dbReference type="ChEBI" id="CHEBI:133507"/>
        <dbReference type="ChEBI" id="CHEBI:136545"/>
        <dbReference type="EC" id="2.4.3.6"/>
    </reaction>
</comment>
<comment type="subcellular location">
    <subcellularLocation>
        <location evidence="1">Golgi apparatus</location>
        <location evidence="1">Golgi stack membrane</location>
        <topology evidence="1">Single-pass type II membrane protein</topology>
    </subcellularLocation>
</comment>
<evidence type="ECO:0000256" key="13">
    <source>
        <dbReference type="ARBA" id="ARBA00049726"/>
    </source>
</evidence>
<reference evidence="25" key="2">
    <citation type="submission" date="2025-09" db="UniProtKB">
        <authorList>
            <consortium name="Ensembl"/>
        </authorList>
    </citation>
    <scope>IDENTIFICATION</scope>
</reference>
<sequence>MGLLVFVRNLLLALCLFLVLGFLYYSAWKLHLLQWEEDSSKYSHSSSPQEKPVAGQLLWLDFSDIFCFSFSEYDRLGFLLNLDSKLLSPGHLGLRDKIEIPTLQLMEGSLCTVVFDLDCILESPGEPKKLLMPASHPLEILKSLSEDTTFYANFSEGACKPGYASALMTAIFPRFSKPAPMFLDDSFRKWARIREFVPPFGIKGQDNLIKAILSVTKEYRLTPALDSLRCRRCIIVGNGGVLANKSLGSRIDDYDIVVRLNSAPVKGFEKDVGSKTTLRITYPEGAMQRPEQYERDSLFVLAGFKWQDFKWLKYIVYKERVSASDGFWKSVATRVPKEPPEIRILNPYFIQEAAFTLIGLPFNNGLMGRGNIPTLGSVAVTMALHGCDEVAVAGFGYDMSTPNAPLHYYESVRMAAIKESWTHNIQREKEFLRKLVKAHVITDLSSGI</sequence>
<evidence type="ECO:0000256" key="15">
    <source>
        <dbReference type="ARBA" id="ARBA00056237"/>
    </source>
</evidence>
<feature type="transmembrane region" description="Helical" evidence="24">
    <location>
        <begin position="6"/>
        <end position="25"/>
    </location>
</feature>
<dbReference type="InterPro" id="IPR001675">
    <property type="entry name" value="Glyco_trans_29"/>
</dbReference>
<keyword evidence="12" id="KW-0325">Glycoprotein</keyword>
<dbReference type="InterPro" id="IPR038578">
    <property type="entry name" value="GT29-like_sf"/>
</dbReference>
<evidence type="ECO:0000313" key="26">
    <source>
        <dbReference type="Proteomes" id="UP000233220"/>
    </source>
</evidence>
<evidence type="ECO:0000256" key="7">
    <source>
        <dbReference type="ARBA" id="ARBA00022968"/>
    </source>
</evidence>
<dbReference type="Gene3D" id="3.90.1480.20">
    <property type="entry name" value="Glycosyl transferase family 29"/>
    <property type="match status" value="1"/>
</dbReference>
<evidence type="ECO:0000256" key="22">
    <source>
        <dbReference type="ARBA" id="ARBA00082226"/>
    </source>
</evidence>
<keyword evidence="6 24" id="KW-0812">Transmembrane</keyword>
<dbReference type="InterPro" id="IPR051142">
    <property type="entry name" value="Glycosyltransferase_29"/>
</dbReference>
<name>A0A2K6SVM6_SAIBB</name>
<dbReference type="Ensembl" id="ENSSBOT00000028226.1">
    <property type="protein sequence ID" value="ENSSBOP00000011443.1"/>
    <property type="gene ID" value="ENSSBOG00000022227.1"/>
</dbReference>
<evidence type="ECO:0000256" key="12">
    <source>
        <dbReference type="ARBA" id="ARBA00023180"/>
    </source>
</evidence>